<dbReference type="InterPro" id="IPR003787">
    <property type="entry name" value="Sulphur_relay_DsrE/F-like"/>
</dbReference>
<evidence type="ECO:0000313" key="1">
    <source>
        <dbReference type="EMBL" id="GAG75783.1"/>
    </source>
</evidence>
<accession>X1AU22</accession>
<gene>
    <name evidence="1" type="ORF">S01H4_30774</name>
</gene>
<dbReference type="EMBL" id="BART01015912">
    <property type="protein sequence ID" value="GAG75783.1"/>
    <property type="molecule type" value="Genomic_DNA"/>
</dbReference>
<reference evidence="1" key="1">
    <citation type="journal article" date="2014" name="Front. Microbiol.">
        <title>High frequency of phylogenetically diverse reductive dehalogenase-homologous genes in deep subseafloor sedimentary metagenomes.</title>
        <authorList>
            <person name="Kawai M."/>
            <person name="Futagami T."/>
            <person name="Toyoda A."/>
            <person name="Takaki Y."/>
            <person name="Nishi S."/>
            <person name="Hori S."/>
            <person name="Arai W."/>
            <person name="Tsubouchi T."/>
            <person name="Morono Y."/>
            <person name="Uchiyama I."/>
            <person name="Ito T."/>
            <person name="Fujiyama A."/>
            <person name="Inagaki F."/>
            <person name="Takami H."/>
        </authorList>
    </citation>
    <scope>NUCLEOTIDE SEQUENCE</scope>
    <source>
        <strain evidence="1">Expedition CK06-06</strain>
    </source>
</reference>
<dbReference type="Pfam" id="PF02635">
    <property type="entry name" value="DsrE"/>
    <property type="match status" value="1"/>
</dbReference>
<dbReference type="InterPro" id="IPR027396">
    <property type="entry name" value="DsrEFH-like"/>
</dbReference>
<protein>
    <submittedName>
        <fullName evidence="1">Uncharacterized protein</fullName>
    </submittedName>
</protein>
<dbReference type="Gene3D" id="3.40.1260.10">
    <property type="entry name" value="DsrEFH-like"/>
    <property type="match status" value="1"/>
</dbReference>
<organism evidence="1">
    <name type="scientific">marine sediment metagenome</name>
    <dbReference type="NCBI Taxonomy" id="412755"/>
    <lineage>
        <taxon>unclassified sequences</taxon>
        <taxon>metagenomes</taxon>
        <taxon>ecological metagenomes</taxon>
    </lineage>
</organism>
<sequence>MNTTILINNKGFVPAPEDLGKEMMGSFLRKLWMSQDKPERIIFYGTGVMLLTEESPILDALDALFKAGVDLIACATCVGYYKLRDKIVIGRISDMQEFVSAIMKSDKVITF</sequence>
<dbReference type="AlphaFoldDB" id="X1AU22"/>
<proteinExistence type="predicted"/>
<comment type="caution">
    <text evidence="1">The sequence shown here is derived from an EMBL/GenBank/DDBJ whole genome shotgun (WGS) entry which is preliminary data.</text>
</comment>
<name>X1AU22_9ZZZZ</name>
<dbReference type="SUPFAM" id="SSF75169">
    <property type="entry name" value="DsrEFH-like"/>
    <property type="match status" value="1"/>
</dbReference>